<dbReference type="PaxDb" id="55529-EKX45715"/>
<feature type="transmembrane region" description="Helical" evidence="8">
    <location>
        <begin position="237"/>
        <end position="259"/>
    </location>
</feature>
<evidence type="ECO:0000313" key="9">
    <source>
        <dbReference type="EMBL" id="EKX45715.1"/>
    </source>
</evidence>
<evidence type="ECO:0000313" key="11">
    <source>
        <dbReference type="Proteomes" id="UP000011087"/>
    </source>
</evidence>
<keyword evidence="4 8" id="KW-0812">Transmembrane</keyword>
<evidence type="ECO:0000256" key="3">
    <source>
        <dbReference type="ARBA" id="ARBA00022475"/>
    </source>
</evidence>
<feature type="transmembrane region" description="Helical" evidence="8">
    <location>
        <begin position="134"/>
        <end position="152"/>
    </location>
</feature>
<dbReference type="OrthoDB" id="5982228at2759"/>
<feature type="transmembrane region" description="Helical" evidence="8">
    <location>
        <begin position="332"/>
        <end position="352"/>
    </location>
</feature>
<sequence>MVAIEKGGGGGSHGIPEGQLLGTLALVGLIYFTAAGGAYGSESVINSVGPLPVIIGHAIFPFCWSLPIGLATVELATAYPTDGGVAVWAALAFNEFWGFMGGYFSLVEGVVNLAVFPTVTLDYILVLFDAELDPVSSWFGKAAISCLVVLLNMQGVNFVGRSSYLLSILINIPLIILCILAVIRVKDYSPWMDSRQNDYDTNWTFFLGILVFNLSGYDNVGSVAGQVKKPGVTMPKAMIIAIIVGSVSFLVPLMFGAVIDPDYDDWRAGHFAVVGKMVGGNWLFYTLVVAAAMSRLTHFMAELCTNAFFLQGMADERMVPPIFGWKHPEKRAPWVSIIANFAVVLSMVTLSLPEIFEFSNAFTIAGVLLGLTTCIRLRITHPDVPRPYAIPVGTWGLVTFFMPCYVLSIYVLFCLSTFTVSICIGVVGSGVLGYYALNEAKIAGWSGMQGTVEEVELFGQKGYSENAAARSNRRSDV</sequence>
<keyword evidence="5 8" id="KW-1133">Transmembrane helix</keyword>
<dbReference type="OMA" id="FPQDGGY"/>
<feature type="transmembrane region" description="Helical" evidence="8">
    <location>
        <begin position="358"/>
        <end position="377"/>
    </location>
</feature>
<keyword evidence="11" id="KW-1185">Reference proteome</keyword>
<dbReference type="PANTHER" id="PTHR45826:SF2">
    <property type="entry name" value="AMINO ACID TRANSPORTER"/>
    <property type="match status" value="1"/>
</dbReference>
<protein>
    <recommendedName>
        <fullName evidence="12">Amino acid permease/ SLC12A domain-containing protein</fullName>
    </recommendedName>
</protein>
<evidence type="ECO:0000256" key="7">
    <source>
        <dbReference type="ARBA" id="ARBA00024041"/>
    </source>
</evidence>
<proteinExistence type="inferred from homology"/>
<feature type="transmembrane region" description="Helical" evidence="8">
    <location>
        <begin position="418"/>
        <end position="437"/>
    </location>
</feature>
<dbReference type="Pfam" id="PF13520">
    <property type="entry name" value="AA_permease_2"/>
    <property type="match status" value="1"/>
</dbReference>
<dbReference type="GeneID" id="17302334"/>
<feature type="transmembrane region" description="Helical" evidence="8">
    <location>
        <begin position="20"/>
        <end position="39"/>
    </location>
</feature>
<feature type="transmembrane region" description="Helical" evidence="8">
    <location>
        <begin position="389"/>
        <end position="412"/>
    </location>
</feature>
<evidence type="ECO:0000313" key="10">
    <source>
        <dbReference type="EnsemblProtists" id="EKX45715"/>
    </source>
</evidence>
<comment type="subcellular location">
    <subcellularLocation>
        <location evidence="1">Cell membrane</location>
        <topology evidence="1">Multi-pass membrane protein</topology>
    </subcellularLocation>
</comment>
<dbReference type="KEGG" id="gtt:GUITHDRAFT_108589"/>
<feature type="transmembrane region" description="Helical" evidence="8">
    <location>
        <begin position="51"/>
        <end position="73"/>
    </location>
</feature>
<reference evidence="11" key="2">
    <citation type="submission" date="2012-11" db="EMBL/GenBank/DDBJ databases">
        <authorList>
            <person name="Kuo A."/>
            <person name="Curtis B.A."/>
            <person name="Tanifuji G."/>
            <person name="Burki F."/>
            <person name="Gruber A."/>
            <person name="Irimia M."/>
            <person name="Maruyama S."/>
            <person name="Arias M.C."/>
            <person name="Ball S.G."/>
            <person name="Gile G.H."/>
            <person name="Hirakawa Y."/>
            <person name="Hopkins J.F."/>
            <person name="Rensing S.A."/>
            <person name="Schmutz J."/>
            <person name="Symeonidi A."/>
            <person name="Elias M."/>
            <person name="Eveleigh R.J."/>
            <person name="Herman E.K."/>
            <person name="Klute M.J."/>
            <person name="Nakayama T."/>
            <person name="Obornik M."/>
            <person name="Reyes-Prieto A."/>
            <person name="Armbrust E.V."/>
            <person name="Aves S.J."/>
            <person name="Beiko R.G."/>
            <person name="Coutinho P."/>
            <person name="Dacks J.B."/>
            <person name="Durnford D.G."/>
            <person name="Fast N.M."/>
            <person name="Green B.R."/>
            <person name="Grisdale C."/>
            <person name="Hempe F."/>
            <person name="Henrissat B."/>
            <person name="Hoppner M.P."/>
            <person name="Ishida K.-I."/>
            <person name="Kim E."/>
            <person name="Koreny L."/>
            <person name="Kroth P.G."/>
            <person name="Liu Y."/>
            <person name="Malik S.-B."/>
            <person name="Maier U.G."/>
            <person name="McRose D."/>
            <person name="Mock T."/>
            <person name="Neilson J.A."/>
            <person name="Onodera N.T."/>
            <person name="Poole A.M."/>
            <person name="Pritham E.J."/>
            <person name="Richards T.A."/>
            <person name="Rocap G."/>
            <person name="Roy S.W."/>
            <person name="Sarai C."/>
            <person name="Schaack S."/>
            <person name="Shirato S."/>
            <person name="Slamovits C.H."/>
            <person name="Spencer D.F."/>
            <person name="Suzuki S."/>
            <person name="Worden A.Z."/>
            <person name="Zauner S."/>
            <person name="Barry K."/>
            <person name="Bell C."/>
            <person name="Bharti A.K."/>
            <person name="Crow J.A."/>
            <person name="Grimwood J."/>
            <person name="Kramer R."/>
            <person name="Lindquist E."/>
            <person name="Lucas S."/>
            <person name="Salamov A."/>
            <person name="McFadden G.I."/>
            <person name="Lane C.E."/>
            <person name="Keeling P.J."/>
            <person name="Gray M.W."/>
            <person name="Grigoriev I.V."/>
            <person name="Archibald J.M."/>
        </authorList>
    </citation>
    <scope>NUCLEOTIDE SEQUENCE</scope>
    <source>
        <strain evidence="11">CCMP2712</strain>
    </source>
</reference>
<dbReference type="eggNOG" id="KOG1287">
    <property type="taxonomic scope" value="Eukaryota"/>
</dbReference>
<evidence type="ECO:0000256" key="8">
    <source>
        <dbReference type="SAM" id="Phobius"/>
    </source>
</evidence>
<reference evidence="9 11" key="1">
    <citation type="journal article" date="2012" name="Nature">
        <title>Algal genomes reveal evolutionary mosaicism and the fate of nucleomorphs.</title>
        <authorList>
            <consortium name="DOE Joint Genome Institute"/>
            <person name="Curtis B.A."/>
            <person name="Tanifuji G."/>
            <person name="Burki F."/>
            <person name="Gruber A."/>
            <person name="Irimia M."/>
            <person name="Maruyama S."/>
            <person name="Arias M.C."/>
            <person name="Ball S.G."/>
            <person name="Gile G.H."/>
            <person name="Hirakawa Y."/>
            <person name="Hopkins J.F."/>
            <person name="Kuo A."/>
            <person name="Rensing S.A."/>
            <person name="Schmutz J."/>
            <person name="Symeonidi A."/>
            <person name="Elias M."/>
            <person name="Eveleigh R.J."/>
            <person name="Herman E.K."/>
            <person name="Klute M.J."/>
            <person name="Nakayama T."/>
            <person name="Obornik M."/>
            <person name="Reyes-Prieto A."/>
            <person name="Armbrust E.V."/>
            <person name="Aves S.J."/>
            <person name="Beiko R.G."/>
            <person name="Coutinho P."/>
            <person name="Dacks J.B."/>
            <person name="Durnford D.G."/>
            <person name="Fast N.M."/>
            <person name="Green B.R."/>
            <person name="Grisdale C.J."/>
            <person name="Hempel F."/>
            <person name="Henrissat B."/>
            <person name="Hoppner M.P."/>
            <person name="Ishida K."/>
            <person name="Kim E."/>
            <person name="Koreny L."/>
            <person name="Kroth P.G."/>
            <person name="Liu Y."/>
            <person name="Malik S.B."/>
            <person name="Maier U.G."/>
            <person name="McRose D."/>
            <person name="Mock T."/>
            <person name="Neilson J.A."/>
            <person name="Onodera N.T."/>
            <person name="Poole A.M."/>
            <person name="Pritham E.J."/>
            <person name="Richards T.A."/>
            <person name="Rocap G."/>
            <person name="Roy S.W."/>
            <person name="Sarai C."/>
            <person name="Schaack S."/>
            <person name="Shirato S."/>
            <person name="Slamovits C.H."/>
            <person name="Spencer D.F."/>
            <person name="Suzuki S."/>
            <person name="Worden A.Z."/>
            <person name="Zauner S."/>
            <person name="Barry K."/>
            <person name="Bell C."/>
            <person name="Bharti A.K."/>
            <person name="Crow J.A."/>
            <person name="Grimwood J."/>
            <person name="Kramer R."/>
            <person name="Lindquist E."/>
            <person name="Lucas S."/>
            <person name="Salamov A."/>
            <person name="McFadden G.I."/>
            <person name="Lane C.E."/>
            <person name="Keeling P.J."/>
            <person name="Gray M.W."/>
            <person name="Grigoriev I.V."/>
            <person name="Archibald J.M."/>
        </authorList>
    </citation>
    <scope>NUCLEOTIDE SEQUENCE</scope>
    <source>
        <strain evidence="9 11">CCMP2712</strain>
    </source>
</reference>
<reference evidence="10" key="3">
    <citation type="submission" date="2015-06" db="UniProtKB">
        <authorList>
            <consortium name="EnsemblProtists"/>
        </authorList>
    </citation>
    <scope>IDENTIFICATION</scope>
</reference>
<feature type="transmembrane region" description="Helical" evidence="8">
    <location>
        <begin position="271"/>
        <end position="293"/>
    </location>
</feature>
<dbReference type="Proteomes" id="UP000011087">
    <property type="component" value="Unassembled WGS sequence"/>
</dbReference>
<dbReference type="InterPro" id="IPR002293">
    <property type="entry name" value="AA/rel_permease1"/>
</dbReference>
<evidence type="ECO:0000256" key="2">
    <source>
        <dbReference type="ARBA" id="ARBA00022448"/>
    </source>
</evidence>
<dbReference type="RefSeq" id="XP_005832695.1">
    <property type="nucleotide sequence ID" value="XM_005832638.1"/>
</dbReference>
<dbReference type="STRING" id="905079.L1JCA1"/>
<dbReference type="Gene3D" id="1.20.1740.10">
    <property type="entry name" value="Amino acid/polyamine transporter I"/>
    <property type="match status" value="1"/>
</dbReference>
<dbReference type="PANTHER" id="PTHR45826">
    <property type="entry name" value="POLYAMINE TRANSPORTER PUT1"/>
    <property type="match status" value="1"/>
</dbReference>
<feature type="transmembrane region" description="Helical" evidence="8">
    <location>
        <begin position="203"/>
        <end position="225"/>
    </location>
</feature>
<organism evidence="9">
    <name type="scientific">Guillardia theta (strain CCMP2712)</name>
    <name type="common">Cryptophyte</name>
    <dbReference type="NCBI Taxonomy" id="905079"/>
    <lineage>
        <taxon>Eukaryota</taxon>
        <taxon>Cryptophyceae</taxon>
        <taxon>Pyrenomonadales</taxon>
        <taxon>Geminigeraceae</taxon>
        <taxon>Guillardia</taxon>
    </lineage>
</organism>
<gene>
    <name evidence="9" type="ORF">GUITHDRAFT_108589</name>
</gene>
<dbReference type="HOGENOM" id="CLU_007946_17_3_1"/>
<evidence type="ECO:0000256" key="4">
    <source>
        <dbReference type="ARBA" id="ARBA00022692"/>
    </source>
</evidence>
<feature type="transmembrane region" description="Helical" evidence="8">
    <location>
        <begin position="110"/>
        <end position="128"/>
    </location>
</feature>
<dbReference type="InterPro" id="IPR044566">
    <property type="entry name" value="RMV1-like"/>
</dbReference>
<evidence type="ECO:0000256" key="6">
    <source>
        <dbReference type="ARBA" id="ARBA00023136"/>
    </source>
</evidence>
<keyword evidence="6 8" id="KW-0472">Membrane</keyword>
<accession>L1JCA1</accession>
<feature type="transmembrane region" description="Helical" evidence="8">
    <location>
        <begin position="85"/>
        <end position="103"/>
    </location>
</feature>
<dbReference type="GO" id="GO:0015203">
    <property type="term" value="F:polyamine transmembrane transporter activity"/>
    <property type="evidence" value="ECO:0007669"/>
    <property type="project" value="UniProtKB-ARBA"/>
</dbReference>
<name>L1JCA1_GUITC</name>
<dbReference type="GO" id="GO:0005886">
    <property type="term" value="C:plasma membrane"/>
    <property type="evidence" value="ECO:0007669"/>
    <property type="project" value="UniProtKB-SubCell"/>
</dbReference>
<evidence type="ECO:0008006" key="12">
    <source>
        <dbReference type="Google" id="ProtNLM"/>
    </source>
</evidence>
<feature type="transmembrane region" description="Helical" evidence="8">
    <location>
        <begin position="164"/>
        <end position="183"/>
    </location>
</feature>
<keyword evidence="2" id="KW-0813">Transport</keyword>
<dbReference type="EMBL" id="JH992998">
    <property type="protein sequence ID" value="EKX45715.1"/>
    <property type="molecule type" value="Genomic_DNA"/>
</dbReference>
<evidence type="ECO:0000256" key="5">
    <source>
        <dbReference type="ARBA" id="ARBA00022989"/>
    </source>
</evidence>
<comment type="similarity">
    <text evidence="7">Belongs to the amino acid-polyamine-organocation (APC) superfamily. Polyamine:cation symporter (PHS) (TC 2.A.3.12) family.</text>
</comment>
<evidence type="ECO:0000256" key="1">
    <source>
        <dbReference type="ARBA" id="ARBA00004651"/>
    </source>
</evidence>
<dbReference type="EnsemblProtists" id="EKX45715">
    <property type="protein sequence ID" value="EKX45715"/>
    <property type="gene ID" value="GUITHDRAFT_108589"/>
</dbReference>
<keyword evidence="3" id="KW-1003">Cell membrane</keyword>
<dbReference type="AlphaFoldDB" id="L1JCA1"/>
<dbReference type="PIRSF" id="PIRSF006060">
    <property type="entry name" value="AA_transporter"/>
    <property type="match status" value="1"/>
</dbReference>